<evidence type="ECO:0000313" key="2">
    <source>
        <dbReference type="EMBL" id="SBP46819.1"/>
    </source>
</evidence>
<dbReference type="Gene3D" id="2.60.210.10">
    <property type="entry name" value="Apoptosis, Tumor Necrosis Factor Receptor Associated Protein 2, Chain A"/>
    <property type="match status" value="1"/>
</dbReference>
<keyword evidence="1" id="KW-1133">Transmembrane helix</keyword>
<feature type="non-terminal residue" evidence="2">
    <location>
        <position position="139"/>
    </location>
</feature>
<sequence>MATTDPDKKSSDGMEYFWGDPRKVGSKVTPSDGSFYCRGPGFGTSSFITQNRLKTRNFMKGDYAYFLFSLEDKSQLLAPQPLPHSAVPAVSSLGKAEDQSPPQGAVSLPTAVGASVAAAMLLITMLIGGNAWRRRRRLQ</sequence>
<dbReference type="AlphaFoldDB" id="A0A1A7ZVK6"/>
<keyword evidence="1" id="KW-0812">Transmembrane</keyword>
<keyword evidence="1" id="KW-0472">Membrane</keyword>
<reference evidence="2" key="1">
    <citation type="submission" date="2016-05" db="EMBL/GenBank/DDBJ databases">
        <authorList>
            <person name="Lavstsen T."/>
            <person name="Jespersen J.S."/>
        </authorList>
    </citation>
    <scope>NUCLEOTIDE SEQUENCE</scope>
    <source>
        <tissue evidence="2">Brain</tissue>
    </source>
</reference>
<organism evidence="2">
    <name type="scientific">Nothobranchius furzeri</name>
    <name type="common">Turquoise killifish</name>
    <dbReference type="NCBI Taxonomy" id="105023"/>
    <lineage>
        <taxon>Eukaryota</taxon>
        <taxon>Metazoa</taxon>
        <taxon>Chordata</taxon>
        <taxon>Craniata</taxon>
        <taxon>Vertebrata</taxon>
        <taxon>Euteleostomi</taxon>
        <taxon>Actinopterygii</taxon>
        <taxon>Neopterygii</taxon>
        <taxon>Teleostei</taxon>
        <taxon>Neoteleostei</taxon>
        <taxon>Acanthomorphata</taxon>
        <taxon>Ovalentaria</taxon>
        <taxon>Atherinomorphae</taxon>
        <taxon>Cyprinodontiformes</taxon>
        <taxon>Nothobranchiidae</taxon>
        <taxon>Nothobranchius</taxon>
    </lineage>
</organism>
<feature type="transmembrane region" description="Helical" evidence="1">
    <location>
        <begin position="111"/>
        <end position="132"/>
    </location>
</feature>
<accession>A0A1A7ZVK6</accession>
<name>A0A1A7ZVK6_NOTFU</name>
<gene>
    <name evidence="2" type="primary">MEP1B</name>
</gene>
<protein>
    <submittedName>
        <fullName evidence="2">Meprin A, beta</fullName>
    </submittedName>
</protein>
<evidence type="ECO:0000256" key="1">
    <source>
        <dbReference type="SAM" id="Phobius"/>
    </source>
</evidence>
<proteinExistence type="predicted"/>
<reference evidence="2" key="2">
    <citation type="submission" date="2016-06" db="EMBL/GenBank/DDBJ databases">
        <title>The genome of a short-lived fish provides insights into sex chromosome evolution and the genetic control of aging.</title>
        <authorList>
            <person name="Reichwald K."/>
            <person name="Felder M."/>
            <person name="Petzold A."/>
            <person name="Koch P."/>
            <person name="Groth M."/>
            <person name="Platzer M."/>
        </authorList>
    </citation>
    <scope>NUCLEOTIDE SEQUENCE</scope>
    <source>
        <tissue evidence="2">Brain</tissue>
    </source>
</reference>
<dbReference type="EMBL" id="HADY01008334">
    <property type="protein sequence ID" value="SBP46819.1"/>
    <property type="molecule type" value="Transcribed_RNA"/>
</dbReference>
<dbReference type="SUPFAM" id="SSF49599">
    <property type="entry name" value="TRAF domain-like"/>
    <property type="match status" value="1"/>
</dbReference>
<dbReference type="InterPro" id="IPR008974">
    <property type="entry name" value="TRAF-like"/>
</dbReference>